<evidence type="ECO:0000313" key="3">
    <source>
        <dbReference type="EMBL" id="TKR63202.1"/>
    </source>
</evidence>
<dbReference type="EMBL" id="AZBU02000002">
    <property type="protein sequence ID" value="TKR96856.1"/>
    <property type="molecule type" value="Genomic_DNA"/>
</dbReference>
<name>A0A4U5PK53_STECR</name>
<organism evidence="5 7">
    <name type="scientific">Steinernema carpocapsae</name>
    <name type="common">Entomopathogenic nematode</name>
    <dbReference type="NCBI Taxonomy" id="34508"/>
    <lineage>
        <taxon>Eukaryota</taxon>
        <taxon>Metazoa</taxon>
        <taxon>Ecdysozoa</taxon>
        <taxon>Nematoda</taxon>
        <taxon>Chromadorea</taxon>
        <taxon>Rhabditida</taxon>
        <taxon>Tylenchina</taxon>
        <taxon>Panagrolaimomorpha</taxon>
        <taxon>Strongyloidoidea</taxon>
        <taxon>Steinernematidae</taxon>
        <taxon>Steinernema</taxon>
    </lineage>
</organism>
<gene>
    <name evidence="6" type="ORF">L596_001966</name>
    <name evidence="5" type="ORF">L596_010811</name>
    <name evidence="3" type="ORF">L596_027061</name>
    <name evidence="4" type="ORF">L596_027093</name>
</gene>
<dbReference type="EMBL" id="AZBU02000010">
    <property type="protein sequence ID" value="TKR63202.1"/>
    <property type="molecule type" value="Genomic_DNA"/>
</dbReference>
<feature type="chain" id="PRO_5036359707" description="Protein quiver" evidence="2">
    <location>
        <begin position="21"/>
        <end position="176"/>
    </location>
</feature>
<dbReference type="Proteomes" id="UP000298663">
    <property type="component" value="Unassembled WGS sequence"/>
</dbReference>
<feature type="transmembrane region" description="Helical" evidence="1">
    <location>
        <begin position="151"/>
        <end position="175"/>
    </location>
</feature>
<evidence type="ECO:0000313" key="4">
    <source>
        <dbReference type="EMBL" id="TKR63243.1"/>
    </source>
</evidence>
<dbReference type="AlphaFoldDB" id="A0A4U5PK53"/>
<dbReference type="EMBL" id="AZBU02000001">
    <property type="protein sequence ID" value="TMS34344.1"/>
    <property type="molecule type" value="Genomic_DNA"/>
</dbReference>
<evidence type="ECO:0000313" key="5">
    <source>
        <dbReference type="EMBL" id="TKR96856.1"/>
    </source>
</evidence>
<accession>A0A4U5PK53</accession>
<keyword evidence="1" id="KW-1133">Transmembrane helix</keyword>
<comment type="caution">
    <text evidence="5">The sequence shown here is derived from an EMBL/GenBank/DDBJ whole genome shotgun (WGS) entry which is preliminary data.</text>
</comment>
<proteinExistence type="predicted"/>
<sequence length="176" mass="21006">MQLVFWVLVAFLTCFNRIGALRCQRCADDQHLRFTFRHVSDIKCHGVFSDVEEIHCSGRCFTMHTWYFEGETRKMSEIRYCDSRAFFRSELEDKYSDNRCYTRKYQWKYEQKFCFCNTDKCNVDLDIMSGERTIQNTNPTSDTFDFDFDEIPFFTIVPLILVSLCIVGLLIFLWCA</sequence>
<keyword evidence="2" id="KW-0732">Signal</keyword>
<dbReference type="EMBL" id="AZBU02000010">
    <property type="protein sequence ID" value="TKR63243.1"/>
    <property type="molecule type" value="Genomic_DNA"/>
</dbReference>
<reference evidence="5 7" key="2">
    <citation type="journal article" date="2015" name="Genome Biol.">
        <title>Comparative genomics of Steinernema reveals deeply conserved gene regulatory networks.</title>
        <authorList>
            <person name="Dillman A.R."/>
            <person name="Macchietto M."/>
            <person name="Porter C.F."/>
            <person name="Rogers A."/>
            <person name="Williams B."/>
            <person name="Antoshechkin I."/>
            <person name="Lee M.M."/>
            <person name="Goodwin Z."/>
            <person name="Lu X."/>
            <person name="Lewis E.E."/>
            <person name="Goodrich-Blair H."/>
            <person name="Stock S.P."/>
            <person name="Adams B.J."/>
            <person name="Sternberg P.W."/>
            <person name="Mortazavi A."/>
        </authorList>
    </citation>
    <scope>NUCLEOTIDE SEQUENCE [LARGE SCALE GENOMIC DNA]</scope>
    <source>
        <strain evidence="5 7">ALL</strain>
    </source>
</reference>
<evidence type="ECO:0000313" key="7">
    <source>
        <dbReference type="Proteomes" id="UP000298663"/>
    </source>
</evidence>
<reference evidence="5 7" key="3">
    <citation type="journal article" date="2019" name="G3 (Bethesda)">
        <title>Hybrid Assembly of the Genome of the Entomopathogenic Nematode Steinernema carpocapsae Identifies the X-Chromosome.</title>
        <authorList>
            <person name="Serra L."/>
            <person name="Macchietto M."/>
            <person name="Macias-Munoz A."/>
            <person name="McGill C.J."/>
            <person name="Rodriguez I.M."/>
            <person name="Rodriguez B."/>
            <person name="Murad R."/>
            <person name="Mortazavi A."/>
        </authorList>
    </citation>
    <scope>NUCLEOTIDE SEQUENCE</scope>
    <source>
        <strain evidence="5 7">ALL</strain>
    </source>
</reference>
<keyword evidence="1" id="KW-0472">Membrane</keyword>
<feature type="signal peptide" evidence="2">
    <location>
        <begin position="1"/>
        <end position="20"/>
    </location>
</feature>
<keyword evidence="7" id="KW-1185">Reference proteome</keyword>
<evidence type="ECO:0008006" key="8">
    <source>
        <dbReference type="Google" id="ProtNLM"/>
    </source>
</evidence>
<evidence type="ECO:0000256" key="2">
    <source>
        <dbReference type="SAM" id="SignalP"/>
    </source>
</evidence>
<evidence type="ECO:0000313" key="6">
    <source>
        <dbReference type="EMBL" id="TMS34344.1"/>
    </source>
</evidence>
<evidence type="ECO:0000256" key="1">
    <source>
        <dbReference type="SAM" id="Phobius"/>
    </source>
</evidence>
<protein>
    <recommendedName>
        <fullName evidence="8">Protein quiver</fullName>
    </recommendedName>
</protein>
<keyword evidence="1" id="KW-0812">Transmembrane</keyword>
<reference evidence="5" key="1">
    <citation type="submission" date="2013-11" db="EMBL/GenBank/DDBJ databases">
        <authorList>
            <person name="Sternberg P."/>
            <person name="Dillman A."/>
            <person name="Macchietto M."/>
        </authorList>
    </citation>
    <scope>NUCLEOTIDE SEQUENCE</scope>
    <source>
        <strain evidence="5">ALL</strain>
    </source>
</reference>